<name>A0A2P4ESJ2_9GAMM</name>
<dbReference type="InterPro" id="IPR027417">
    <property type="entry name" value="P-loop_NTPase"/>
</dbReference>
<dbReference type="SUPFAM" id="SSF52540">
    <property type="entry name" value="P-loop containing nucleoside triphosphate hydrolases"/>
    <property type="match status" value="1"/>
</dbReference>
<dbReference type="EMBL" id="PPSK01000015">
    <property type="protein sequence ID" value="POB02021.1"/>
    <property type="molecule type" value="Genomic_DNA"/>
</dbReference>
<evidence type="ECO:0000313" key="1">
    <source>
        <dbReference type="EMBL" id="POB02021.1"/>
    </source>
</evidence>
<reference evidence="1 2" key="1">
    <citation type="submission" date="2018-01" db="EMBL/GenBank/DDBJ databases">
        <title>Draft genome of the type strain Pseudomonas oceani DSM 100277 isolated from the deep water in Okinawa trough, northwestern Pacific Ocean.</title>
        <authorList>
            <person name="Gomila M."/>
            <person name="Mulet M."/>
            <person name="Garcia-Valdes E."/>
            <person name="Lalucat J."/>
        </authorList>
    </citation>
    <scope>NUCLEOTIDE SEQUENCE [LARGE SCALE GENOMIC DNA]</scope>
    <source>
        <strain evidence="1 2">DSM 100277</strain>
    </source>
</reference>
<dbReference type="RefSeq" id="WP_146040325.1">
    <property type="nucleotide sequence ID" value="NZ_PPSK01000015.1"/>
</dbReference>
<dbReference type="Gene3D" id="3.40.50.300">
    <property type="entry name" value="P-loop containing nucleotide triphosphate hydrolases"/>
    <property type="match status" value="2"/>
</dbReference>
<comment type="caution">
    <text evidence="1">The sequence shown here is derived from an EMBL/GenBank/DDBJ whole genome shotgun (WGS) entry which is preliminary data.</text>
</comment>
<dbReference type="Proteomes" id="UP000243451">
    <property type="component" value="Unassembled WGS sequence"/>
</dbReference>
<proteinExistence type="predicted"/>
<gene>
    <name evidence="1" type="ORF">C1949_14315</name>
</gene>
<organism evidence="1 2">
    <name type="scientific">Halopseudomonas oceani</name>
    <dbReference type="NCBI Taxonomy" id="1708783"/>
    <lineage>
        <taxon>Bacteria</taxon>
        <taxon>Pseudomonadati</taxon>
        <taxon>Pseudomonadota</taxon>
        <taxon>Gammaproteobacteria</taxon>
        <taxon>Pseudomonadales</taxon>
        <taxon>Pseudomonadaceae</taxon>
        <taxon>Halopseudomonas</taxon>
    </lineage>
</organism>
<sequence length="627" mass="67462">MITIRLGALNPPDTNRSAWARKLLTLAIELELAPVLLPSHKLTSFTVSMPPGLGKRIKQGANQAKLSPADYSAGLIEAVHIEKFGSTDDIRKPEPARLAGESLVHEILRPLMRRAHQQMSGGKVVFVEAATGTGKGRLISALAAEAARSAGRIVISAPMTRIWRLIADLSAIPEANEAGIRLVLERQALISPAAALGWAQDNDAHELIDWINTGGKPISPNAIAASKITGTQLCWLLEDAIYLAENLPINAVALREDNDIEECEAEKQFLALCRGNTEAAIVLCSHHSLASHFQLLQTQSDNEADDNHLGPLCIPVKIGALLVDEAHLFEDAMVGINTNAIHLRSLQRLIKSEVTLGKKPALLAVAALEEICKRLIQGNEGKRFSGLATEESELAAALKETGIALSAINQKKLSPGSRSVLNVAIKACNSSSKVGMRLQVELSPVRNHPSLMVGRSNLQASMEFMWDQCRSAALISATLYSDGSDSKLIRWKLSVPPARAAYLPSVHPDWVKAPVRLHECRTAIPPDDSDQWAEEAAAIIADAAAKAKGGTLVLCTSHRNAASLEQHLAANFGPRLILQTTNNSAASCVARYREMYKAGIKPIWLGTGAAWTGVDLSDHDVEPAEDM</sequence>
<accession>A0A2P4ESJ2</accession>
<evidence type="ECO:0008006" key="3">
    <source>
        <dbReference type="Google" id="ProtNLM"/>
    </source>
</evidence>
<keyword evidence="2" id="KW-1185">Reference proteome</keyword>
<feature type="non-terminal residue" evidence="1">
    <location>
        <position position="627"/>
    </location>
</feature>
<dbReference type="OrthoDB" id="9154961at2"/>
<protein>
    <recommendedName>
        <fullName evidence="3">Helicase ATP-binding domain-containing protein</fullName>
    </recommendedName>
</protein>
<evidence type="ECO:0000313" key="2">
    <source>
        <dbReference type="Proteomes" id="UP000243451"/>
    </source>
</evidence>
<dbReference type="AlphaFoldDB" id="A0A2P4ESJ2"/>